<organism evidence="1 2">
    <name type="scientific">Chara braunii</name>
    <name type="common">Braun's stonewort</name>
    <dbReference type="NCBI Taxonomy" id="69332"/>
    <lineage>
        <taxon>Eukaryota</taxon>
        <taxon>Viridiplantae</taxon>
        <taxon>Streptophyta</taxon>
        <taxon>Charophyceae</taxon>
        <taxon>Charales</taxon>
        <taxon>Characeae</taxon>
        <taxon>Chara</taxon>
    </lineage>
</organism>
<protein>
    <submittedName>
        <fullName evidence="1">Uncharacterized protein</fullName>
    </submittedName>
</protein>
<comment type="caution">
    <text evidence="1">The sequence shown here is derived from an EMBL/GenBank/DDBJ whole genome shotgun (WGS) entry which is preliminary data.</text>
</comment>
<dbReference type="Proteomes" id="UP000265515">
    <property type="component" value="Unassembled WGS sequence"/>
</dbReference>
<evidence type="ECO:0000313" key="1">
    <source>
        <dbReference type="EMBL" id="GBG68060.1"/>
    </source>
</evidence>
<keyword evidence="2" id="KW-1185">Reference proteome</keyword>
<accession>A0A388KDC7</accession>
<proteinExistence type="predicted"/>
<name>A0A388KDC7_CHABU</name>
<dbReference type="Gramene" id="GBG68060">
    <property type="protein sequence ID" value="GBG68060"/>
    <property type="gene ID" value="CBR_g1181"/>
</dbReference>
<reference evidence="1 2" key="1">
    <citation type="journal article" date="2018" name="Cell">
        <title>The Chara Genome: Secondary Complexity and Implications for Plant Terrestrialization.</title>
        <authorList>
            <person name="Nishiyama T."/>
            <person name="Sakayama H."/>
            <person name="Vries J.D."/>
            <person name="Buschmann H."/>
            <person name="Saint-Marcoux D."/>
            <person name="Ullrich K.K."/>
            <person name="Haas F.B."/>
            <person name="Vanderstraeten L."/>
            <person name="Becker D."/>
            <person name="Lang D."/>
            <person name="Vosolsobe S."/>
            <person name="Rombauts S."/>
            <person name="Wilhelmsson P.K.I."/>
            <person name="Janitza P."/>
            <person name="Kern R."/>
            <person name="Heyl A."/>
            <person name="Rumpler F."/>
            <person name="Villalobos L.I.A.C."/>
            <person name="Clay J.M."/>
            <person name="Skokan R."/>
            <person name="Toyoda A."/>
            <person name="Suzuki Y."/>
            <person name="Kagoshima H."/>
            <person name="Schijlen E."/>
            <person name="Tajeshwar N."/>
            <person name="Catarino B."/>
            <person name="Hetherington A.J."/>
            <person name="Saltykova A."/>
            <person name="Bonnot C."/>
            <person name="Breuninger H."/>
            <person name="Symeonidi A."/>
            <person name="Radhakrishnan G.V."/>
            <person name="Van Nieuwerburgh F."/>
            <person name="Deforce D."/>
            <person name="Chang C."/>
            <person name="Karol K.G."/>
            <person name="Hedrich R."/>
            <person name="Ulvskov P."/>
            <person name="Glockner G."/>
            <person name="Delwiche C.F."/>
            <person name="Petrasek J."/>
            <person name="Van de Peer Y."/>
            <person name="Friml J."/>
            <person name="Beilby M."/>
            <person name="Dolan L."/>
            <person name="Kohara Y."/>
            <person name="Sugano S."/>
            <person name="Fujiyama A."/>
            <person name="Delaux P.-M."/>
            <person name="Quint M."/>
            <person name="TheiBen G."/>
            <person name="Hagemann M."/>
            <person name="Harholt J."/>
            <person name="Dunand C."/>
            <person name="Zachgo S."/>
            <person name="Langdale J."/>
            <person name="Maumus F."/>
            <person name="Straeten D.V.D."/>
            <person name="Gould S.B."/>
            <person name="Rensing S.A."/>
        </authorList>
    </citation>
    <scope>NUCLEOTIDE SEQUENCE [LARGE SCALE GENOMIC DNA]</scope>
    <source>
        <strain evidence="1 2">S276</strain>
    </source>
</reference>
<gene>
    <name evidence="1" type="ORF">CBR_g1181</name>
</gene>
<sequence length="472" mass="53053">MAAAPEMEEEHGHTEAGQRLDFHTAFHGSVFEKYHVLPLQLATLDARGVVYRPSFINIGRFMLQPGNVDLLKGDREIFMNEFVKFCNAKGTALNMSDCRDAVDVAADYITVFGDLEEGEESGDTSQDLLTRMGCDANPYTYVRVGMDLAFCMVEFALSDSVRLAGAPDEDHLAIDTLVQLIDFDLVGIDGQHFSLRIILTMGYNIVDGWSVDVRDRQMGTLITTGAGEMFDAIDDLPDETGNEVFSEIDEGRTVLIIRNGNVVKERYKPHGDVPTVLTRVTTSADSSSSSRFYKLGDGCVLDEDEDVRLYFEDCCSRGIISTSNVGEEEMKSLYHLREASFVKENGDSISYCGKSEFERLLPVAASITYLYDGWVSRRVYSSFDSVVQNFRLRASSLQESQQRDFQQFQKNCKRFHRIFKGTCWDRLPKDLIVRIIEMVVQPPRHIVLPWKSAWTSSHGVRTANHGGVNVTL</sequence>
<evidence type="ECO:0000313" key="2">
    <source>
        <dbReference type="Proteomes" id="UP000265515"/>
    </source>
</evidence>
<dbReference type="EMBL" id="BFEA01000095">
    <property type="protein sequence ID" value="GBG68060.1"/>
    <property type="molecule type" value="Genomic_DNA"/>
</dbReference>
<dbReference type="AlphaFoldDB" id="A0A388KDC7"/>